<feature type="domain" description="J" evidence="9">
    <location>
        <begin position="57"/>
        <end position="124"/>
    </location>
</feature>
<dbReference type="InterPro" id="IPR042858">
    <property type="entry name" value="DNAJC8"/>
</dbReference>
<evidence type="ECO:0000256" key="5">
    <source>
        <dbReference type="ARBA" id="ARBA00023242"/>
    </source>
</evidence>
<accession>G5CAM7</accession>
<dbReference type="InParanoid" id="G5CAM7"/>
<comment type="function">
    <text evidence="6">Suppresses polyglutamine (polyQ) aggregation of ATXN3 in neuronal cells.</text>
</comment>
<evidence type="ECO:0000256" key="2">
    <source>
        <dbReference type="ARBA" id="ARBA00022553"/>
    </source>
</evidence>
<comment type="subunit">
    <text evidence="7">Interacts with SRPK1. Interacts with HSP70 (HSPA1A or HSPA1B).</text>
</comment>
<dbReference type="InterPro" id="IPR001623">
    <property type="entry name" value="DnaJ_domain"/>
</dbReference>
<keyword evidence="3" id="KW-0007">Acetylation</keyword>
<dbReference type="PROSITE" id="PS50076">
    <property type="entry name" value="DNAJ_2"/>
    <property type="match status" value="1"/>
</dbReference>
<protein>
    <recommendedName>
        <fullName evidence="8">DnaJ homolog subfamily C member 8</fullName>
    </recommendedName>
</protein>
<dbReference type="Gene3D" id="1.10.287.110">
    <property type="entry name" value="DnaJ domain"/>
    <property type="match status" value="1"/>
</dbReference>
<keyword evidence="2" id="KW-0597">Phosphoprotein</keyword>
<evidence type="ECO:0000313" key="10">
    <source>
        <dbReference type="EMBL" id="EHB18588.1"/>
    </source>
</evidence>
<dbReference type="AlphaFoldDB" id="G5CAM7"/>
<dbReference type="FunFam" id="1.10.287.110:FF:000026">
    <property type="entry name" value="dnaJ homolog subfamily C member 8"/>
    <property type="match status" value="1"/>
</dbReference>
<dbReference type="InterPro" id="IPR036869">
    <property type="entry name" value="J_dom_sf"/>
</dbReference>
<evidence type="ECO:0000313" key="11">
    <source>
        <dbReference type="Proteomes" id="UP000006813"/>
    </source>
</evidence>
<dbReference type="Proteomes" id="UP000006813">
    <property type="component" value="Unassembled WGS sequence"/>
</dbReference>
<proteinExistence type="predicted"/>
<dbReference type="EMBL" id="JH174175">
    <property type="protein sequence ID" value="EHB18588.1"/>
    <property type="molecule type" value="Genomic_DNA"/>
</dbReference>
<reference evidence="10 11" key="1">
    <citation type="journal article" date="2011" name="Nature">
        <title>Genome sequencing reveals insights into physiology and longevity of the naked mole rat.</title>
        <authorList>
            <person name="Kim E.B."/>
            <person name="Fang X."/>
            <person name="Fushan A.A."/>
            <person name="Huang Z."/>
            <person name="Lobanov A.V."/>
            <person name="Han L."/>
            <person name="Marino S.M."/>
            <person name="Sun X."/>
            <person name="Turanov A.A."/>
            <person name="Yang P."/>
            <person name="Yim S.H."/>
            <person name="Zhao X."/>
            <person name="Kasaikina M.V."/>
            <person name="Stoletzki N."/>
            <person name="Peng C."/>
            <person name="Polak P."/>
            <person name="Xiong Z."/>
            <person name="Kiezun A."/>
            <person name="Zhu Y."/>
            <person name="Chen Y."/>
            <person name="Kryukov G.V."/>
            <person name="Zhang Q."/>
            <person name="Peshkin L."/>
            <person name="Yang L."/>
            <person name="Bronson R.T."/>
            <person name="Buffenstein R."/>
            <person name="Wang B."/>
            <person name="Han C."/>
            <person name="Li Q."/>
            <person name="Chen L."/>
            <person name="Zhao W."/>
            <person name="Sunyaev S.R."/>
            <person name="Park T.J."/>
            <person name="Zhang G."/>
            <person name="Wang J."/>
            <person name="Gladyshev V.N."/>
        </authorList>
    </citation>
    <scope>NUCLEOTIDE SEQUENCE [LARGE SCALE GENOMIC DNA]</scope>
</reference>
<evidence type="ECO:0000256" key="6">
    <source>
        <dbReference type="ARBA" id="ARBA00056329"/>
    </source>
</evidence>
<dbReference type="STRING" id="10181.G5CAM7"/>
<dbReference type="SUPFAM" id="SSF46565">
    <property type="entry name" value="Chaperone J-domain"/>
    <property type="match status" value="1"/>
</dbReference>
<gene>
    <name evidence="10" type="ORF">GW7_02439</name>
</gene>
<keyword evidence="5" id="KW-0539">Nucleus</keyword>
<evidence type="ECO:0000256" key="4">
    <source>
        <dbReference type="ARBA" id="ARBA00023186"/>
    </source>
</evidence>
<sequence>MAALGENGTSGGRGSNKEAFMTFYSEVKQIEKRDSVLTSKNQTERLTPPGSSYFTLNPYEVLQIDPEVTDEEIKMRFLQLSILVHPDKNQDDADRAQKAFEAVDKAYKLLLDQEQKKRALDVIQAGKEYVEHTVKE</sequence>
<dbReference type="PANTHER" id="PTHR15606">
    <property type="entry name" value="DNAJ HOMOLOG SUBFAMILY C MEMBER 8/LIPOPOLYSACCHARIDE SPECIFIC RESPONSE-7-RELATED"/>
    <property type="match status" value="1"/>
</dbReference>
<evidence type="ECO:0000259" key="9">
    <source>
        <dbReference type="PROSITE" id="PS50076"/>
    </source>
</evidence>
<organism evidence="10 11">
    <name type="scientific">Heterocephalus glaber</name>
    <name type="common">Naked mole rat</name>
    <dbReference type="NCBI Taxonomy" id="10181"/>
    <lineage>
        <taxon>Eukaryota</taxon>
        <taxon>Metazoa</taxon>
        <taxon>Chordata</taxon>
        <taxon>Craniata</taxon>
        <taxon>Vertebrata</taxon>
        <taxon>Euteleostomi</taxon>
        <taxon>Mammalia</taxon>
        <taxon>Eutheria</taxon>
        <taxon>Euarchontoglires</taxon>
        <taxon>Glires</taxon>
        <taxon>Rodentia</taxon>
        <taxon>Hystricomorpha</taxon>
        <taxon>Bathyergidae</taxon>
        <taxon>Heterocephalus</taxon>
    </lineage>
</organism>
<keyword evidence="4" id="KW-0143">Chaperone</keyword>
<dbReference type="SMART" id="SM00271">
    <property type="entry name" value="DnaJ"/>
    <property type="match status" value="1"/>
</dbReference>
<dbReference type="PRINTS" id="PR00625">
    <property type="entry name" value="JDOMAIN"/>
</dbReference>
<dbReference type="GO" id="GO:0005634">
    <property type="term" value="C:nucleus"/>
    <property type="evidence" value="ECO:0007669"/>
    <property type="project" value="UniProtKB-SubCell"/>
</dbReference>
<dbReference type="Pfam" id="PF00226">
    <property type="entry name" value="DnaJ"/>
    <property type="match status" value="1"/>
</dbReference>
<evidence type="ECO:0000256" key="7">
    <source>
        <dbReference type="ARBA" id="ARBA00062766"/>
    </source>
</evidence>
<name>G5CAM7_HETGA</name>
<evidence type="ECO:0000256" key="8">
    <source>
        <dbReference type="ARBA" id="ARBA00071604"/>
    </source>
</evidence>
<evidence type="ECO:0000256" key="3">
    <source>
        <dbReference type="ARBA" id="ARBA00022990"/>
    </source>
</evidence>
<comment type="subcellular location">
    <subcellularLocation>
        <location evidence="1">Nucleus</location>
    </subcellularLocation>
</comment>
<dbReference type="CDD" id="cd06257">
    <property type="entry name" value="DnaJ"/>
    <property type="match status" value="1"/>
</dbReference>
<dbReference type="PANTHER" id="PTHR15606:SF7">
    <property type="entry name" value="DNAJ HOMOLOG SUBFAMILY C MEMBER 8"/>
    <property type="match status" value="1"/>
</dbReference>
<evidence type="ECO:0000256" key="1">
    <source>
        <dbReference type="ARBA" id="ARBA00004123"/>
    </source>
</evidence>